<protein>
    <submittedName>
        <fullName evidence="1">Uncharacterized protein</fullName>
    </submittedName>
</protein>
<comment type="caution">
    <text evidence="1">The sequence shown here is derived from an EMBL/GenBank/DDBJ whole genome shotgun (WGS) entry which is preliminary data.</text>
</comment>
<reference evidence="1 2" key="1">
    <citation type="submission" date="2017-03" db="EMBL/GenBank/DDBJ databases">
        <title>Whole genome sequences of fourteen strains of Bradyrhizobium canariense and one strain of Bradyrhizobium japonicum isolated from Lupinus (Papilionoideae: Genisteae) species in Algeria.</title>
        <authorList>
            <person name="Crovadore J."/>
            <person name="Chekireb D."/>
            <person name="Brachmann A."/>
            <person name="Chablais R."/>
            <person name="Cochard B."/>
            <person name="Lefort F."/>
        </authorList>
    </citation>
    <scope>NUCLEOTIDE SEQUENCE [LARGE SCALE GENOMIC DNA]</scope>
    <source>
        <strain evidence="1 2">UBMA197</strain>
    </source>
</reference>
<evidence type="ECO:0000313" key="2">
    <source>
        <dbReference type="Proteomes" id="UP000193335"/>
    </source>
</evidence>
<name>A0A1Y2JX82_BRAJP</name>
<organism evidence="1 2">
    <name type="scientific">Bradyrhizobium japonicum</name>
    <dbReference type="NCBI Taxonomy" id="375"/>
    <lineage>
        <taxon>Bacteria</taxon>
        <taxon>Pseudomonadati</taxon>
        <taxon>Pseudomonadota</taxon>
        <taxon>Alphaproteobacteria</taxon>
        <taxon>Hyphomicrobiales</taxon>
        <taxon>Nitrobacteraceae</taxon>
        <taxon>Bradyrhizobium</taxon>
    </lineage>
</organism>
<gene>
    <name evidence="1" type="ORF">BSZ19_02525</name>
</gene>
<dbReference type="EMBL" id="NAFL01000173">
    <property type="protein sequence ID" value="OSJ36791.1"/>
    <property type="molecule type" value="Genomic_DNA"/>
</dbReference>
<dbReference type="Proteomes" id="UP000193335">
    <property type="component" value="Unassembled WGS sequence"/>
</dbReference>
<accession>A0A1Y2JX82</accession>
<sequence>MFRDVFARTSIPLGFGKISLDPFTLTDLTKNQLGWLAMRPRDIKCFLDQFTDIMDFSGGSEILATTSFRLRRHLSGFGWLHSSSRL</sequence>
<proteinExistence type="predicted"/>
<evidence type="ECO:0000313" key="1">
    <source>
        <dbReference type="EMBL" id="OSJ36791.1"/>
    </source>
</evidence>
<dbReference type="AlphaFoldDB" id="A0A1Y2JX82"/>